<keyword evidence="6" id="KW-1185">Reference proteome</keyword>
<feature type="domain" description="HTH araC/xylS-type" evidence="4">
    <location>
        <begin position="251"/>
        <end position="353"/>
    </location>
</feature>
<evidence type="ECO:0000256" key="2">
    <source>
        <dbReference type="ARBA" id="ARBA00023125"/>
    </source>
</evidence>
<dbReference type="Pfam" id="PF12625">
    <property type="entry name" value="Arabinose_bd"/>
    <property type="match status" value="1"/>
</dbReference>
<dbReference type="AlphaFoldDB" id="A0A7W6EF39"/>
<dbReference type="GO" id="GO:0005829">
    <property type="term" value="C:cytosol"/>
    <property type="evidence" value="ECO:0007669"/>
    <property type="project" value="TreeGrafter"/>
</dbReference>
<dbReference type="InterPro" id="IPR027304">
    <property type="entry name" value="Trigger_fact/SurA_dom_sf"/>
</dbReference>
<dbReference type="InterPro" id="IPR032687">
    <property type="entry name" value="AraC-type_N"/>
</dbReference>
<dbReference type="RefSeq" id="WP_183750556.1">
    <property type="nucleotide sequence ID" value="NZ_JACICC010000001.1"/>
</dbReference>
<keyword evidence="1" id="KW-0805">Transcription regulation</keyword>
<gene>
    <name evidence="5" type="ORF">FHS81_000633</name>
</gene>
<organism evidence="5 6">
    <name type="scientific">Pseudochelatococcus contaminans</name>
    <dbReference type="NCBI Taxonomy" id="1538103"/>
    <lineage>
        <taxon>Bacteria</taxon>
        <taxon>Pseudomonadati</taxon>
        <taxon>Pseudomonadota</taxon>
        <taxon>Alphaproteobacteria</taxon>
        <taxon>Hyphomicrobiales</taxon>
        <taxon>Chelatococcaceae</taxon>
        <taxon>Pseudochelatococcus</taxon>
    </lineage>
</organism>
<evidence type="ECO:0000313" key="6">
    <source>
        <dbReference type="Proteomes" id="UP000537592"/>
    </source>
</evidence>
<evidence type="ECO:0000259" key="4">
    <source>
        <dbReference type="PROSITE" id="PS01124"/>
    </source>
</evidence>
<protein>
    <submittedName>
        <fullName evidence="5">AraC-like DNA-binding protein</fullName>
    </submittedName>
</protein>
<dbReference type="SMART" id="SM00342">
    <property type="entry name" value="HTH_ARAC"/>
    <property type="match status" value="1"/>
</dbReference>
<dbReference type="InterPro" id="IPR020449">
    <property type="entry name" value="Tscrpt_reg_AraC-type_HTH"/>
</dbReference>
<name>A0A7W6EF39_9HYPH</name>
<dbReference type="InterPro" id="IPR009057">
    <property type="entry name" value="Homeodomain-like_sf"/>
</dbReference>
<evidence type="ECO:0000256" key="1">
    <source>
        <dbReference type="ARBA" id="ARBA00023015"/>
    </source>
</evidence>
<dbReference type="SUPFAM" id="SSF46689">
    <property type="entry name" value="Homeodomain-like"/>
    <property type="match status" value="1"/>
</dbReference>
<accession>A0A7W6EF39</accession>
<dbReference type="InterPro" id="IPR018060">
    <property type="entry name" value="HTH_AraC"/>
</dbReference>
<dbReference type="PROSITE" id="PS01124">
    <property type="entry name" value="HTH_ARAC_FAMILY_2"/>
    <property type="match status" value="1"/>
</dbReference>
<dbReference type="PRINTS" id="PR00032">
    <property type="entry name" value="HTHARAC"/>
</dbReference>
<keyword evidence="3" id="KW-0804">Transcription</keyword>
<dbReference type="Pfam" id="PF12833">
    <property type="entry name" value="HTH_18"/>
    <property type="match status" value="1"/>
</dbReference>
<dbReference type="PANTHER" id="PTHR47894:SF1">
    <property type="entry name" value="HTH-TYPE TRANSCRIPTIONAL REGULATOR VQSM"/>
    <property type="match status" value="1"/>
</dbReference>
<sequence length="358" mass="40007">MANGDLSEQILPSDLPVGARRADRRTVAACFVEEALAPVRRMGAPIEPLLEAAGIALQDGALWKDGEPISAESYGRLWLQIARLTQDEFFGLGARPMRPGSFALMGHCVLHTKTLEQALRRALRFLRVVLDDPYGRLLVRDGVAEIVLADTDEPHSAFACRTFWLILLGLCCWIAGRRIALRFVDFRCAAPEGNAEYQLLFGASVRFGQAHDRVAFDASYLTLANTRTERMLKAFLKDAPANILVRYRYDGSVVGKVRAKLKEMHPNVWPNLDQMARSFRVSPSTLRQQLRQDGQSFQEIRDELRRDLAMKQLASSSDSISKIAADLGFAEPSAFYRAFRKWTGESPGTFRSRTATTA</sequence>
<dbReference type="SUPFAM" id="SSF109998">
    <property type="entry name" value="Triger factor/SurA peptide-binding domain-like"/>
    <property type="match status" value="1"/>
</dbReference>
<reference evidence="5 6" key="1">
    <citation type="submission" date="2020-08" db="EMBL/GenBank/DDBJ databases">
        <title>Genomic Encyclopedia of Type Strains, Phase IV (KMG-IV): sequencing the most valuable type-strain genomes for metagenomic binning, comparative biology and taxonomic classification.</title>
        <authorList>
            <person name="Goeker M."/>
        </authorList>
    </citation>
    <scope>NUCLEOTIDE SEQUENCE [LARGE SCALE GENOMIC DNA]</scope>
    <source>
        <strain evidence="5 6">DSM 28760</strain>
    </source>
</reference>
<dbReference type="Gene3D" id="1.10.10.60">
    <property type="entry name" value="Homeodomain-like"/>
    <property type="match status" value="1"/>
</dbReference>
<keyword evidence="2 5" id="KW-0238">DNA-binding</keyword>
<dbReference type="Proteomes" id="UP000537592">
    <property type="component" value="Unassembled WGS sequence"/>
</dbReference>
<evidence type="ECO:0000256" key="3">
    <source>
        <dbReference type="ARBA" id="ARBA00023163"/>
    </source>
</evidence>
<proteinExistence type="predicted"/>
<dbReference type="EMBL" id="JACICC010000001">
    <property type="protein sequence ID" value="MBB3808579.1"/>
    <property type="molecule type" value="Genomic_DNA"/>
</dbReference>
<comment type="caution">
    <text evidence="5">The sequence shown here is derived from an EMBL/GenBank/DDBJ whole genome shotgun (WGS) entry which is preliminary data.</text>
</comment>
<dbReference type="GO" id="GO:0003700">
    <property type="term" value="F:DNA-binding transcription factor activity"/>
    <property type="evidence" value="ECO:0007669"/>
    <property type="project" value="InterPro"/>
</dbReference>
<dbReference type="GO" id="GO:0000976">
    <property type="term" value="F:transcription cis-regulatory region binding"/>
    <property type="evidence" value="ECO:0007669"/>
    <property type="project" value="TreeGrafter"/>
</dbReference>
<evidence type="ECO:0000313" key="5">
    <source>
        <dbReference type="EMBL" id="MBB3808579.1"/>
    </source>
</evidence>
<dbReference type="PANTHER" id="PTHR47894">
    <property type="entry name" value="HTH-TYPE TRANSCRIPTIONAL REGULATOR GADX"/>
    <property type="match status" value="1"/>
</dbReference>